<evidence type="ECO:0000256" key="4">
    <source>
        <dbReference type="ARBA" id="ARBA00022737"/>
    </source>
</evidence>
<evidence type="ECO:0000259" key="7">
    <source>
        <dbReference type="PROSITE" id="PS51396"/>
    </source>
</evidence>
<evidence type="ECO:0000256" key="2">
    <source>
        <dbReference type="ARBA" id="ARBA00022490"/>
    </source>
</evidence>
<keyword evidence="2" id="KW-0963">Cytoplasm</keyword>
<feature type="repeat" description="WD" evidence="5">
    <location>
        <begin position="139"/>
        <end position="171"/>
    </location>
</feature>
<dbReference type="InterPro" id="IPR015155">
    <property type="entry name" value="PFU"/>
</dbReference>
<dbReference type="GO" id="GO:0005634">
    <property type="term" value="C:nucleus"/>
    <property type="evidence" value="ECO:0007669"/>
    <property type="project" value="TreeGrafter"/>
</dbReference>
<feature type="repeat" description="WD" evidence="5">
    <location>
        <begin position="101"/>
        <end position="130"/>
    </location>
</feature>
<evidence type="ECO:0000256" key="3">
    <source>
        <dbReference type="ARBA" id="ARBA00022574"/>
    </source>
</evidence>
<dbReference type="Gene3D" id="2.130.10.10">
    <property type="entry name" value="YVTN repeat-like/Quinoprotein amine dehydrogenase"/>
    <property type="match status" value="1"/>
</dbReference>
<dbReference type="EMBL" id="LT598479">
    <property type="protein sequence ID" value="SCU82329.1"/>
    <property type="molecule type" value="Genomic_DNA"/>
</dbReference>
<dbReference type="GO" id="GO:0010992">
    <property type="term" value="P:ubiquitin recycling"/>
    <property type="evidence" value="ECO:0007669"/>
    <property type="project" value="TreeGrafter"/>
</dbReference>
<feature type="repeat" description="WD" evidence="5">
    <location>
        <begin position="221"/>
        <end position="251"/>
    </location>
</feature>
<dbReference type="PANTHER" id="PTHR19849">
    <property type="entry name" value="PHOSPHOLIPASE A-2-ACTIVATING PROTEIN"/>
    <property type="match status" value="1"/>
</dbReference>
<comment type="subcellular location">
    <subcellularLocation>
        <location evidence="1">Cytoplasm</location>
    </subcellularLocation>
</comment>
<dbReference type="CDD" id="cd00200">
    <property type="entry name" value="WD40"/>
    <property type="match status" value="1"/>
</dbReference>
<gene>
    <name evidence="8" type="ORF">LAME_0C00650G</name>
</gene>
<reference evidence="9" key="1">
    <citation type="submission" date="2016-03" db="EMBL/GenBank/DDBJ databases">
        <authorList>
            <person name="Devillers Hugo."/>
        </authorList>
    </citation>
    <scope>NUCLEOTIDE SEQUENCE [LARGE SCALE GENOMIC DNA]</scope>
</reference>
<evidence type="ECO:0000256" key="5">
    <source>
        <dbReference type="PROSITE-ProRule" id="PRU00221"/>
    </source>
</evidence>
<dbReference type="AlphaFoldDB" id="A0A1G4IYV4"/>
<keyword evidence="9" id="KW-1185">Reference proteome</keyword>
<dbReference type="Gene3D" id="3.10.20.870">
    <property type="entry name" value="PFU (PLAA family ubiquitin binding), C-terminal domain"/>
    <property type="match status" value="1"/>
</dbReference>
<dbReference type="InterPro" id="IPR011989">
    <property type="entry name" value="ARM-like"/>
</dbReference>
<protein>
    <submittedName>
        <fullName evidence="8">LAME_0C00650g1_1</fullName>
    </submittedName>
</protein>
<feature type="domain" description="PFU" evidence="6">
    <location>
        <begin position="355"/>
        <end position="450"/>
    </location>
</feature>
<dbReference type="InterPro" id="IPR001680">
    <property type="entry name" value="WD40_rpt"/>
</dbReference>
<dbReference type="InterPro" id="IPR013535">
    <property type="entry name" value="PUL_dom"/>
</dbReference>
<dbReference type="InterPro" id="IPR038122">
    <property type="entry name" value="PFU_sf"/>
</dbReference>
<evidence type="ECO:0000313" key="8">
    <source>
        <dbReference type="EMBL" id="SCU82329.1"/>
    </source>
</evidence>
<dbReference type="PROSITE" id="PS51396">
    <property type="entry name" value="PUL"/>
    <property type="match status" value="1"/>
</dbReference>
<accession>A0A1G4IYV4</accession>
<dbReference type="InterPro" id="IPR015943">
    <property type="entry name" value="WD40/YVTN_repeat-like_dom_sf"/>
</dbReference>
<dbReference type="SMART" id="SM00320">
    <property type="entry name" value="WD40"/>
    <property type="match status" value="6"/>
</dbReference>
<dbReference type="PROSITE" id="PS50082">
    <property type="entry name" value="WD_REPEATS_2"/>
    <property type="match status" value="4"/>
</dbReference>
<dbReference type="OrthoDB" id="10265988at2759"/>
<keyword evidence="4" id="KW-0677">Repeat</keyword>
<evidence type="ECO:0000259" key="6">
    <source>
        <dbReference type="PROSITE" id="PS51394"/>
    </source>
</evidence>
<dbReference type="GO" id="GO:0005737">
    <property type="term" value="C:cytoplasm"/>
    <property type="evidence" value="ECO:0007669"/>
    <property type="project" value="UniProtKB-SubCell"/>
</dbReference>
<dbReference type="GO" id="GO:0043161">
    <property type="term" value="P:proteasome-mediated ubiquitin-dependent protein catabolic process"/>
    <property type="evidence" value="ECO:0007669"/>
    <property type="project" value="TreeGrafter"/>
</dbReference>
<dbReference type="Pfam" id="PF00400">
    <property type="entry name" value="WD40"/>
    <property type="match status" value="5"/>
</dbReference>
<dbReference type="PROSITE" id="PS50294">
    <property type="entry name" value="WD_REPEATS_REGION"/>
    <property type="match status" value="2"/>
</dbReference>
<dbReference type="PANTHER" id="PTHR19849:SF0">
    <property type="entry name" value="PHOSPHOLIPASE A-2-ACTIVATING PROTEIN"/>
    <property type="match status" value="1"/>
</dbReference>
<keyword evidence="3 5" id="KW-0853">WD repeat</keyword>
<dbReference type="PROSITE" id="PS51394">
    <property type="entry name" value="PFU"/>
    <property type="match status" value="1"/>
</dbReference>
<organism evidence="8 9">
    <name type="scientific">Lachancea meyersii CBS 8951</name>
    <dbReference type="NCBI Taxonomy" id="1266667"/>
    <lineage>
        <taxon>Eukaryota</taxon>
        <taxon>Fungi</taxon>
        <taxon>Dikarya</taxon>
        <taxon>Ascomycota</taxon>
        <taxon>Saccharomycotina</taxon>
        <taxon>Saccharomycetes</taxon>
        <taxon>Saccharomycetales</taxon>
        <taxon>Saccharomycetaceae</taxon>
        <taxon>Lachancea</taxon>
    </lineage>
</organism>
<dbReference type="Pfam" id="PF08324">
    <property type="entry name" value="PUL"/>
    <property type="match status" value="1"/>
</dbReference>
<evidence type="ECO:0000313" key="9">
    <source>
        <dbReference type="Proteomes" id="UP000191144"/>
    </source>
</evidence>
<dbReference type="Proteomes" id="UP000191144">
    <property type="component" value="Chromosome C"/>
</dbReference>
<feature type="repeat" description="WD" evidence="5">
    <location>
        <begin position="12"/>
        <end position="43"/>
    </location>
</feature>
<feature type="domain" description="PUL" evidence="7">
    <location>
        <begin position="472"/>
        <end position="721"/>
    </location>
</feature>
<dbReference type="Pfam" id="PF09070">
    <property type="entry name" value="PFU"/>
    <property type="match status" value="1"/>
</dbReference>
<proteinExistence type="predicted"/>
<dbReference type="SUPFAM" id="SSF50978">
    <property type="entry name" value="WD40 repeat-like"/>
    <property type="match status" value="1"/>
</dbReference>
<dbReference type="InterPro" id="IPR036322">
    <property type="entry name" value="WD40_repeat_dom_sf"/>
</dbReference>
<dbReference type="Gene3D" id="1.25.10.10">
    <property type="entry name" value="Leucine-rich Repeat Variant"/>
    <property type="match status" value="1"/>
</dbReference>
<sequence>MSTSGFKLSAVLSGHEQDVKAVVAIDTENISSCSRDGTVRVWKKGFEGIWQGNIAYQSEKFVNSLCFDIYSQLLFCGGQDTLINSVETRFDGLSAESKYVLVGHQSNVCVLNSSQGYVLSGSWDSTARVWFEGAIKHGLIGHQASVWDVKMLPQVGTYLTASADRSIKLWSGEKVVKSFDNIHSDVVRYLDINSTGDQFVSCSNDGTVKINDMEGRTLQTLTGHESFVYCVKYMANGDIVSCGEDRSVRVWGPDGTVKQVIRIPAVSVWTLDIMENGDIVVGSSDSIIRIFTRDPSRVACQKELEQFAEEVEKTAINSQTSGFDESNLSSADILKTAGKEGQIVVVKSPSGVKEAHQFSQGKWTKVGDVVGSTGNDQKKEYDGKMYDYVFDVDVQEGAPPLKLPFNANDNPYQAADDFLAKYELPASYREDVVRFLITNTGGTELQRGDVATAPQSTDIPEKEFAPVETNMAMLPVTTYLEISTCDPDAIFSAIAKLNEKEKTFDDEDLAALGAGLHNIAENSDLLFAHASMIRFSWQNKIPAYDIMRLIVTHLPEADAISEFVEEGLGCSNLQLELLTIRGLANCFQNKKWGKELMSKSAVYDSIFQTIDADRQQTAKTGNLAIAIATLIFNYTVMILRDQNLDLLPTIADALNNKYGPSTIIQNSEEAAYRALVAYGNLATIESTLLQFAPSVTWVKSVKNNYGHLARFDQVFKDLNFS</sequence>
<name>A0A1G4IYV4_9SACH</name>
<dbReference type="GO" id="GO:0043130">
    <property type="term" value="F:ubiquitin binding"/>
    <property type="evidence" value="ECO:0007669"/>
    <property type="project" value="TreeGrafter"/>
</dbReference>
<evidence type="ECO:0000256" key="1">
    <source>
        <dbReference type="ARBA" id="ARBA00004496"/>
    </source>
</evidence>